<dbReference type="AlphaFoldDB" id="A0A7J8F1N7"/>
<dbReference type="EC" id="3.4.11.-" evidence="18"/>
<dbReference type="Pfam" id="PF17900">
    <property type="entry name" value="Peptidase_M1_N"/>
    <property type="match status" value="1"/>
</dbReference>
<dbReference type="SUPFAM" id="SSF55486">
    <property type="entry name" value="Metalloproteases ('zincins'), catalytic domain"/>
    <property type="match status" value="1"/>
</dbReference>
<keyword evidence="11" id="KW-1133">Transmembrane helix</keyword>
<gene>
    <name evidence="23" type="ORF">HJG63_012811</name>
</gene>
<dbReference type="InterPro" id="IPR050344">
    <property type="entry name" value="Peptidase_M1_aminopeptidases"/>
</dbReference>
<evidence type="ECO:0000256" key="16">
    <source>
        <dbReference type="PIRSR" id="PIRSR634016-3"/>
    </source>
</evidence>
<organism evidence="23 24">
    <name type="scientific">Rousettus aegyptiacus</name>
    <name type="common">Egyptian fruit bat</name>
    <name type="synonym">Pteropus aegyptiacus</name>
    <dbReference type="NCBI Taxonomy" id="9407"/>
    <lineage>
        <taxon>Eukaryota</taxon>
        <taxon>Metazoa</taxon>
        <taxon>Chordata</taxon>
        <taxon>Craniata</taxon>
        <taxon>Vertebrata</taxon>
        <taxon>Euteleostomi</taxon>
        <taxon>Mammalia</taxon>
        <taxon>Eutheria</taxon>
        <taxon>Laurasiatheria</taxon>
        <taxon>Chiroptera</taxon>
        <taxon>Yinpterochiroptera</taxon>
        <taxon>Pteropodoidea</taxon>
        <taxon>Pteropodidae</taxon>
        <taxon>Rousettinae</taxon>
        <taxon>Rousettus</taxon>
    </lineage>
</organism>
<feature type="domain" description="ERAP1-like C-terminal" evidence="21">
    <location>
        <begin position="649"/>
        <end position="971"/>
    </location>
</feature>
<evidence type="ECO:0000256" key="6">
    <source>
        <dbReference type="ARBA" id="ARBA00022692"/>
    </source>
</evidence>
<evidence type="ECO:0000313" key="23">
    <source>
        <dbReference type="EMBL" id="KAF6441329.1"/>
    </source>
</evidence>
<dbReference type="GO" id="GO:0008270">
    <property type="term" value="F:zinc ion binding"/>
    <property type="evidence" value="ECO:0007669"/>
    <property type="project" value="UniProtKB-UniRule"/>
</dbReference>
<evidence type="ECO:0000256" key="15">
    <source>
        <dbReference type="PIRSR" id="PIRSR634016-1"/>
    </source>
</evidence>
<reference evidence="23 24" key="1">
    <citation type="journal article" date="2020" name="Nature">
        <title>Six reference-quality genomes reveal evolution of bat adaptations.</title>
        <authorList>
            <person name="Jebb D."/>
            <person name="Huang Z."/>
            <person name="Pippel M."/>
            <person name="Hughes G.M."/>
            <person name="Lavrichenko K."/>
            <person name="Devanna P."/>
            <person name="Winkler S."/>
            <person name="Jermiin L.S."/>
            <person name="Skirmuntt E.C."/>
            <person name="Katzourakis A."/>
            <person name="Burkitt-Gray L."/>
            <person name="Ray D.A."/>
            <person name="Sullivan K.A.M."/>
            <person name="Roscito J.G."/>
            <person name="Kirilenko B.M."/>
            <person name="Davalos L.M."/>
            <person name="Corthals A.P."/>
            <person name="Power M.L."/>
            <person name="Jones G."/>
            <person name="Ransome R.D."/>
            <person name="Dechmann D.K.N."/>
            <person name="Locatelli A.G."/>
            <person name="Puechmaille S.J."/>
            <person name="Fedrigo O."/>
            <person name="Jarvis E.D."/>
            <person name="Hiller M."/>
            <person name="Vernes S.C."/>
            <person name="Myers E.W."/>
            <person name="Teeling E.C."/>
        </authorList>
    </citation>
    <scope>NUCLEOTIDE SEQUENCE [LARGE SCALE GENOMIC DNA]</scope>
    <source>
        <strain evidence="23">MRouAeg1</strain>
        <tissue evidence="23">Muscle</tissue>
    </source>
</reference>
<evidence type="ECO:0000259" key="21">
    <source>
        <dbReference type="Pfam" id="PF11838"/>
    </source>
</evidence>
<feature type="region of interest" description="Disordered" evidence="19">
    <location>
        <begin position="48"/>
        <end position="89"/>
    </location>
</feature>
<evidence type="ECO:0000256" key="11">
    <source>
        <dbReference type="ARBA" id="ARBA00022989"/>
    </source>
</evidence>
<keyword evidence="6" id="KW-0812">Transmembrane</keyword>
<dbReference type="GO" id="GO:0005615">
    <property type="term" value="C:extracellular space"/>
    <property type="evidence" value="ECO:0007669"/>
    <property type="project" value="TreeGrafter"/>
</dbReference>
<comment type="subunit">
    <text evidence="3">Homodimer.</text>
</comment>
<keyword evidence="24" id="KW-1185">Reference proteome</keyword>
<dbReference type="EMBL" id="JACASE010000008">
    <property type="protein sequence ID" value="KAF6441329.1"/>
    <property type="molecule type" value="Genomic_DNA"/>
</dbReference>
<keyword evidence="10" id="KW-0735">Signal-anchor</keyword>
<proteinExistence type="inferred from homology"/>
<comment type="subcellular location">
    <subcellularLocation>
        <location evidence="1">Membrane</location>
        <topology evidence="1">Single-pass type II membrane protein</topology>
    </subcellularLocation>
</comment>
<evidence type="ECO:0000256" key="19">
    <source>
        <dbReference type="SAM" id="MobiDB-lite"/>
    </source>
</evidence>
<dbReference type="FunFam" id="2.60.40.1910:FF:000005">
    <property type="entry name" value="Aminopeptidase"/>
    <property type="match status" value="1"/>
</dbReference>
<dbReference type="Proteomes" id="UP000593571">
    <property type="component" value="Unassembled WGS sequence"/>
</dbReference>
<dbReference type="InterPro" id="IPR001930">
    <property type="entry name" value="Peptidase_M1"/>
</dbReference>
<evidence type="ECO:0000259" key="20">
    <source>
        <dbReference type="Pfam" id="PF01433"/>
    </source>
</evidence>
<dbReference type="OrthoDB" id="510539at2759"/>
<dbReference type="InterPro" id="IPR045357">
    <property type="entry name" value="Aminopeptidase_N-like_N"/>
</dbReference>
<keyword evidence="12 18" id="KW-0482">Metalloprotease</keyword>
<feature type="domain" description="Peptidase M1 membrane alanine aminopeptidase" evidence="20">
    <location>
        <begin position="344"/>
        <end position="572"/>
    </location>
</feature>
<dbReference type="PRINTS" id="PR00756">
    <property type="entry name" value="ALADIPTASE"/>
</dbReference>
<evidence type="ECO:0000256" key="2">
    <source>
        <dbReference type="ARBA" id="ARBA00010136"/>
    </source>
</evidence>
<sequence length="992" mass="113289">MGPPSSSGFYVSRAAALLLAGLAAALLLALAVLAALYGRCARVAPSELHHRGDQDAAPSPPGEQKESPPTGQSHPTLEPAVTATRDKGRPFGPWDQLRLPRWLVPLHYELELWPRLKPDEPSAPALSFTGRVNITVRCAVATARLLLHSLFLDCESAEVRGPLSSGTGDATVGRVPVEDVWFALEMEYMVLELREALQPGSRYELQLSFSGPVYQDKREGLFLNVYTDQGARRALLASQMEPTFARNVFPCFDEPALKATFNITIIHHPSYVALSNMPKLGQSEKEDLSGSKWTVTTFYTTPYMPTYLVAFAICDYDHVNRTERGKEIRIWARKDAIANGHADFALNITGPTFSFLEDLFNISYPLPKTDIIALPTFDDRAMENWGLLMFDESLLLLQPDDQLTEKKTVISCIVSHEIGHQWFGNLVTMSWWNNIWLNEGFASYFESRIINYFNSKLPRNEVFFSDILHGVLKEDHALVSRAVSMKMENFTETNEINELFDLFTYNKGASMARMLSGFLNENLFIGALKSYLETFSYSNAEQDDLWRHFQMAIDDQSQIVLPATVKNIMDSWTHQSGFPVVTLNVSTGIVKQEPFYLEKVKNQTLLTHNATWIVPILWIKSGTTQSLVWLDKSSKVFPEMQVSDFDHDWVILNLNMTGYYRVNYDKLGWKKLNQQLEKDPKAIPVIHRLQLIDDAFSLSKNNYIEIETALDLTKYLAEEDEIIVWHAVLVNLVTRDLVYDVNNYDIYPLLKNYLLKRLTSVWNIYSTIIRENVATLQDDYLALISLEKLFETACLLGLEDCLRLSRELFKNWVNHPENEIPYPIRTVILCYGIALGSDKEWNFLLNIYTNNTKEEEKIQLAYAMSCSKDPWILNRYMEYAITTSPLIFNETNIIEVVAASEVGRYVVKEFLVNNWQAVSERYGTQSLVTLLYIIGRTISTDLQIVELQQFFSPMLEEHQRLTVHAKLQTIKNKNLKNKNQSARIAAWLRKNT</sequence>
<name>A0A7J8F1N7_ROUAE</name>
<feature type="active site" description="Proton acceptor" evidence="15">
    <location>
        <position position="417"/>
    </location>
</feature>
<keyword evidence="9 16" id="KW-0862">Zinc</keyword>
<feature type="domain" description="Aminopeptidase N-like N-terminal" evidence="22">
    <location>
        <begin position="104"/>
        <end position="308"/>
    </location>
</feature>
<dbReference type="InterPro" id="IPR034016">
    <property type="entry name" value="M1_APN-typ"/>
</dbReference>
<comment type="caution">
    <text evidence="23">The sequence shown here is derived from an EMBL/GenBank/DDBJ whole genome shotgun (WGS) entry which is preliminary data.</text>
</comment>
<keyword evidence="13" id="KW-0472">Membrane</keyword>
<comment type="cofactor">
    <cofactor evidence="16 18">
        <name>Zn(2+)</name>
        <dbReference type="ChEBI" id="CHEBI:29105"/>
    </cofactor>
    <text evidence="16 18">Binds 1 zinc ion per subunit.</text>
</comment>
<keyword evidence="5 18" id="KW-0645">Protease</keyword>
<keyword evidence="8 18" id="KW-0378">Hydrolase</keyword>
<keyword evidence="7 16" id="KW-0479">Metal-binding</keyword>
<comment type="similarity">
    <text evidence="2 18">Belongs to the peptidase M1 family.</text>
</comment>
<dbReference type="InterPro" id="IPR024571">
    <property type="entry name" value="ERAP1-like_C_dom"/>
</dbReference>
<protein>
    <recommendedName>
        <fullName evidence="18">Aminopeptidase</fullName>
        <ecNumber evidence="18">3.4.11.-</ecNumber>
    </recommendedName>
</protein>
<evidence type="ECO:0000256" key="5">
    <source>
        <dbReference type="ARBA" id="ARBA00022670"/>
    </source>
</evidence>
<keyword evidence="14" id="KW-0325">Glycoprotein</keyword>
<dbReference type="GO" id="GO:0005737">
    <property type="term" value="C:cytoplasm"/>
    <property type="evidence" value="ECO:0007669"/>
    <property type="project" value="TreeGrafter"/>
</dbReference>
<evidence type="ECO:0000256" key="17">
    <source>
        <dbReference type="PIRSR" id="PIRSR634016-4"/>
    </source>
</evidence>
<dbReference type="Gene3D" id="2.60.40.1910">
    <property type="match status" value="1"/>
</dbReference>
<dbReference type="GO" id="GO:0016020">
    <property type="term" value="C:membrane"/>
    <property type="evidence" value="ECO:0007669"/>
    <property type="project" value="UniProtKB-SubCell"/>
</dbReference>
<dbReference type="CDD" id="cd09601">
    <property type="entry name" value="M1_APN-Q_like"/>
    <property type="match status" value="1"/>
</dbReference>
<dbReference type="FunFam" id="1.25.50.20:FF:000006">
    <property type="entry name" value="Aminopeptidase"/>
    <property type="match status" value="1"/>
</dbReference>
<evidence type="ECO:0000256" key="1">
    <source>
        <dbReference type="ARBA" id="ARBA00004606"/>
    </source>
</evidence>
<feature type="binding site" evidence="16">
    <location>
        <position position="416"/>
    </location>
    <ligand>
        <name>Zn(2+)</name>
        <dbReference type="ChEBI" id="CHEBI:29105"/>
        <note>catalytic</note>
    </ligand>
</feature>
<evidence type="ECO:0000256" key="7">
    <source>
        <dbReference type="ARBA" id="ARBA00022723"/>
    </source>
</evidence>
<evidence type="ECO:0000313" key="24">
    <source>
        <dbReference type="Proteomes" id="UP000593571"/>
    </source>
</evidence>
<dbReference type="Gene3D" id="1.10.390.10">
    <property type="entry name" value="Neutral Protease Domain 2"/>
    <property type="match status" value="1"/>
</dbReference>
<dbReference type="Gene3D" id="1.25.50.20">
    <property type="match status" value="1"/>
</dbReference>
<dbReference type="GO" id="GO:0042277">
    <property type="term" value="F:peptide binding"/>
    <property type="evidence" value="ECO:0007669"/>
    <property type="project" value="TreeGrafter"/>
</dbReference>
<keyword evidence="4 18" id="KW-0031">Aminopeptidase</keyword>
<dbReference type="FunFam" id="1.10.390.10:FF:000015">
    <property type="entry name" value="Aminopeptidase"/>
    <property type="match status" value="1"/>
</dbReference>
<feature type="binding site" evidence="16">
    <location>
        <position position="439"/>
    </location>
    <ligand>
        <name>Zn(2+)</name>
        <dbReference type="ChEBI" id="CHEBI:29105"/>
        <note>catalytic</note>
    </ligand>
</feature>
<dbReference type="GO" id="GO:0070006">
    <property type="term" value="F:metalloaminopeptidase activity"/>
    <property type="evidence" value="ECO:0007669"/>
    <property type="project" value="TreeGrafter"/>
</dbReference>
<feature type="site" description="Transition state stabilizer" evidence="17">
    <location>
        <position position="505"/>
    </location>
</feature>
<dbReference type="PANTHER" id="PTHR11533">
    <property type="entry name" value="PROTEASE M1 ZINC METALLOPROTEASE"/>
    <property type="match status" value="1"/>
</dbReference>
<evidence type="ECO:0000259" key="22">
    <source>
        <dbReference type="Pfam" id="PF17900"/>
    </source>
</evidence>
<evidence type="ECO:0000256" key="18">
    <source>
        <dbReference type="RuleBase" id="RU364040"/>
    </source>
</evidence>
<evidence type="ECO:0000256" key="4">
    <source>
        <dbReference type="ARBA" id="ARBA00022438"/>
    </source>
</evidence>
<evidence type="ECO:0000256" key="13">
    <source>
        <dbReference type="ARBA" id="ARBA00023136"/>
    </source>
</evidence>
<dbReference type="InterPro" id="IPR027268">
    <property type="entry name" value="Peptidase_M4/M1_CTD_sf"/>
</dbReference>
<evidence type="ECO:0000256" key="12">
    <source>
        <dbReference type="ARBA" id="ARBA00023049"/>
    </source>
</evidence>
<feature type="binding site" evidence="16">
    <location>
        <position position="420"/>
    </location>
    <ligand>
        <name>Zn(2+)</name>
        <dbReference type="ChEBI" id="CHEBI:29105"/>
        <note>catalytic</note>
    </ligand>
</feature>
<dbReference type="InterPro" id="IPR014782">
    <property type="entry name" value="Peptidase_M1_dom"/>
</dbReference>
<dbReference type="Pfam" id="PF01433">
    <property type="entry name" value="Peptidase_M1"/>
    <property type="match status" value="1"/>
</dbReference>
<evidence type="ECO:0000256" key="3">
    <source>
        <dbReference type="ARBA" id="ARBA00011738"/>
    </source>
</evidence>
<evidence type="ECO:0000256" key="10">
    <source>
        <dbReference type="ARBA" id="ARBA00022968"/>
    </source>
</evidence>
<evidence type="ECO:0000256" key="14">
    <source>
        <dbReference type="ARBA" id="ARBA00023180"/>
    </source>
</evidence>
<dbReference type="GO" id="GO:0043171">
    <property type="term" value="P:peptide catabolic process"/>
    <property type="evidence" value="ECO:0007669"/>
    <property type="project" value="TreeGrafter"/>
</dbReference>
<evidence type="ECO:0000256" key="8">
    <source>
        <dbReference type="ARBA" id="ARBA00022801"/>
    </source>
</evidence>
<dbReference type="InterPro" id="IPR042097">
    <property type="entry name" value="Aminopeptidase_N-like_N_sf"/>
</dbReference>
<dbReference type="Gene3D" id="2.60.40.1730">
    <property type="entry name" value="tricorn interacting facor f3 domain"/>
    <property type="match status" value="1"/>
</dbReference>
<dbReference type="Pfam" id="PF11838">
    <property type="entry name" value="ERAP1_C"/>
    <property type="match status" value="1"/>
</dbReference>
<dbReference type="FunFam" id="2.60.40.1730:FF:000001">
    <property type="entry name" value="Leucyl-cystinyl aminopeptidase"/>
    <property type="match status" value="1"/>
</dbReference>
<dbReference type="GO" id="GO:0006508">
    <property type="term" value="P:proteolysis"/>
    <property type="evidence" value="ECO:0007669"/>
    <property type="project" value="UniProtKB-KW"/>
</dbReference>
<evidence type="ECO:0000256" key="9">
    <source>
        <dbReference type="ARBA" id="ARBA00022833"/>
    </source>
</evidence>
<dbReference type="SUPFAM" id="SSF63737">
    <property type="entry name" value="Leukotriene A4 hydrolase N-terminal domain"/>
    <property type="match status" value="1"/>
</dbReference>
<accession>A0A7J8F1N7</accession>
<dbReference type="PANTHER" id="PTHR11533:SF31">
    <property type="entry name" value="AMINOPEPTIDASE Q"/>
    <property type="match status" value="1"/>
</dbReference>